<dbReference type="GO" id="GO:0005576">
    <property type="term" value="C:extracellular region"/>
    <property type="evidence" value="ECO:0007669"/>
    <property type="project" value="TreeGrafter"/>
</dbReference>
<dbReference type="Gene3D" id="2.40.440.10">
    <property type="entry name" value="L,D-transpeptidase catalytic domain-like"/>
    <property type="match status" value="1"/>
</dbReference>
<dbReference type="GO" id="GO:0008360">
    <property type="term" value="P:regulation of cell shape"/>
    <property type="evidence" value="ECO:0007669"/>
    <property type="project" value="UniProtKB-UniRule"/>
</dbReference>
<dbReference type="GO" id="GO:0016757">
    <property type="term" value="F:glycosyltransferase activity"/>
    <property type="evidence" value="ECO:0007669"/>
    <property type="project" value="UniProtKB-KW"/>
</dbReference>
<evidence type="ECO:0000256" key="2">
    <source>
        <dbReference type="ARBA" id="ARBA00005992"/>
    </source>
</evidence>
<evidence type="ECO:0000256" key="3">
    <source>
        <dbReference type="ARBA" id="ARBA00022676"/>
    </source>
</evidence>
<keyword evidence="8 9" id="KW-0961">Cell wall biogenesis/degradation</keyword>
<dbReference type="InterPro" id="IPR005490">
    <property type="entry name" value="LD_TPept_cat_dom"/>
</dbReference>
<feature type="compositionally biased region" description="Low complexity" evidence="10">
    <location>
        <begin position="17"/>
        <end position="29"/>
    </location>
</feature>
<feature type="active site" description="Nucleophile" evidence="9">
    <location>
        <position position="308"/>
    </location>
</feature>
<reference evidence="12 13" key="1">
    <citation type="submission" date="2020-08" db="EMBL/GenBank/DDBJ databases">
        <title>Cohnella phylogeny.</title>
        <authorList>
            <person name="Dunlap C."/>
        </authorList>
    </citation>
    <scope>NUCLEOTIDE SEQUENCE [LARGE SCALE GENOMIC DNA]</scope>
    <source>
        <strain evidence="12 13">DSM 25239</strain>
    </source>
</reference>
<dbReference type="RefSeq" id="WP_185135839.1">
    <property type="nucleotide sequence ID" value="NZ_JACJVR010000040.1"/>
</dbReference>
<evidence type="ECO:0000259" key="11">
    <source>
        <dbReference type="PROSITE" id="PS52029"/>
    </source>
</evidence>
<evidence type="ECO:0000256" key="10">
    <source>
        <dbReference type="SAM" id="MobiDB-lite"/>
    </source>
</evidence>
<dbReference type="PANTHER" id="PTHR30582:SF24">
    <property type="entry name" value="L,D-TRANSPEPTIDASE ERFK_SRFK-RELATED"/>
    <property type="match status" value="1"/>
</dbReference>
<proteinExistence type="inferred from homology"/>
<protein>
    <submittedName>
        <fullName evidence="12">L,D-transpeptidase</fullName>
    </submittedName>
</protein>
<accession>A0A841TU94</accession>
<dbReference type="AlphaFoldDB" id="A0A841TU94"/>
<comment type="similarity">
    <text evidence="2">Belongs to the YkuD family.</text>
</comment>
<dbReference type="Pfam" id="PF03734">
    <property type="entry name" value="YkuD"/>
    <property type="match status" value="1"/>
</dbReference>
<sequence length="366" mass="38682">AAQTAAPDDAAPPAPAAAPAKGQPAKTPGRQASKLASVAGAADPEADGPAVLGRMLSKPAVPGSSLLVQTPVLDKKWTDWVKSGKPLAEVAASPGQATASVGWLDPQWCDCRPGKDSASPRKAIEAWKPLQEGKLALRSAMINYHARTGKWPASKDQLAGAYPANTMAGWNEEMTAWLGELRKELAKVDGKAAAAPAWPDASGPAEGFGTPAGKLEPLAEQPLEIVVDKKHHRLAVLSGNVLLRNYEVGLGGDLTPEGTFAITEKVRDPNGSSTGTFGSRGMTLSDTLYAIHGTDEPDSIGKDESHGCIRMNKKDVEELYDLVSIGTKVTIAKEGLPTELRAPAERFRLTPAQNETNPHKKYNWLN</sequence>
<dbReference type="GO" id="GO:0071555">
    <property type="term" value="P:cell wall organization"/>
    <property type="evidence" value="ECO:0007669"/>
    <property type="project" value="UniProtKB-UniRule"/>
</dbReference>
<dbReference type="SUPFAM" id="SSF141523">
    <property type="entry name" value="L,D-transpeptidase catalytic domain-like"/>
    <property type="match status" value="1"/>
</dbReference>
<dbReference type="PANTHER" id="PTHR30582">
    <property type="entry name" value="L,D-TRANSPEPTIDASE"/>
    <property type="match status" value="1"/>
</dbReference>
<keyword evidence="4" id="KW-0808">Transferase</keyword>
<evidence type="ECO:0000313" key="13">
    <source>
        <dbReference type="Proteomes" id="UP000553776"/>
    </source>
</evidence>
<dbReference type="Proteomes" id="UP000553776">
    <property type="component" value="Unassembled WGS sequence"/>
</dbReference>
<evidence type="ECO:0000256" key="9">
    <source>
        <dbReference type="PROSITE-ProRule" id="PRU01373"/>
    </source>
</evidence>
<evidence type="ECO:0000256" key="4">
    <source>
        <dbReference type="ARBA" id="ARBA00022679"/>
    </source>
</evidence>
<organism evidence="12 13">
    <name type="scientific">Cohnella xylanilytica</name>
    <dbReference type="NCBI Taxonomy" id="557555"/>
    <lineage>
        <taxon>Bacteria</taxon>
        <taxon>Bacillati</taxon>
        <taxon>Bacillota</taxon>
        <taxon>Bacilli</taxon>
        <taxon>Bacillales</taxon>
        <taxon>Paenibacillaceae</taxon>
        <taxon>Cohnella</taxon>
    </lineage>
</organism>
<feature type="region of interest" description="Disordered" evidence="10">
    <location>
        <begin position="1"/>
        <end position="50"/>
    </location>
</feature>
<dbReference type="CDD" id="cd16913">
    <property type="entry name" value="YkuD_like"/>
    <property type="match status" value="1"/>
</dbReference>
<evidence type="ECO:0000256" key="8">
    <source>
        <dbReference type="ARBA" id="ARBA00023316"/>
    </source>
</evidence>
<comment type="caution">
    <text evidence="12">The sequence shown here is derived from an EMBL/GenBank/DDBJ whole genome shotgun (WGS) entry which is preliminary data.</text>
</comment>
<evidence type="ECO:0000313" key="12">
    <source>
        <dbReference type="EMBL" id="MBB6691846.1"/>
    </source>
</evidence>
<keyword evidence="6 9" id="KW-0133">Cell shape</keyword>
<evidence type="ECO:0000256" key="6">
    <source>
        <dbReference type="ARBA" id="ARBA00022960"/>
    </source>
</evidence>
<comment type="pathway">
    <text evidence="1 9">Cell wall biogenesis; peptidoglycan biosynthesis.</text>
</comment>
<feature type="compositionally biased region" description="Low complexity" evidence="10">
    <location>
        <begin position="38"/>
        <end position="50"/>
    </location>
</feature>
<dbReference type="InterPro" id="IPR050979">
    <property type="entry name" value="LD-transpeptidase"/>
</dbReference>
<feature type="non-terminal residue" evidence="12">
    <location>
        <position position="1"/>
    </location>
</feature>
<evidence type="ECO:0000256" key="5">
    <source>
        <dbReference type="ARBA" id="ARBA00022801"/>
    </source>
</evidence>
<dbReference type="EMBL" id="JACJVR010000040">
    <property type="protein sequence ID" value="MBB6691846.1"/>
    <property type="molecule type" value="Genomic_DNA"/>
</dbReference>
<dbReference type="UniPathway" id="UPA00219"/>
<dbReference type="InterPro" id="IPR038063">
    <property type="entry name" value="Transpep_catalytic_dom"/>
</dbReference>
<evidence type="ECO:0000256" key="1">
    <source>
        <dbReference type="ARBA" id="ARBA00004752"/>
    </source>
</evidence>
<dbReference type="PROSITE" id="PS52029">
    <property type="entry name" value="LD_TPASE"/>
    <property type="match status" value="1"/>
</dbReference>
<name>A0A841TU94_9BACL</name>
<keyword evidence="3" id="KW-0328">Glycosyltransferase</keyword>
<feature type="domain" description="L,D-TPase catalytic" evidence="11">
    <location>
        <begin position="223"/>
        <end position="332"/>
    </location>
</feature>
<dbReference type="GO" id="GO:0071972">
    <property type="term" value="F:peptidoglycan L,D-transpeptidase activity"/>
    <property type="evidence" value="ECO:0007669"/>
    <property type="project" value="TreeGrafter"/>
</dbReference>
<keyword evidence="7 9" id="KW-0573">Peptidoglycan synthesis</keyword>
<gene>
    <name evidence="12" type="ORF">H7B90_10600</name>
</gene>
<keyword evidence="13" id="KW-1185">Reference proteome</keyword>
<evidence type="ECO:0000256" key="7">
    <source>
        <dbReference type="ARBA" id="ARBA00022984"/>
    </source>
</evidence>
<dbReference type="GO" id="GO:0018104">
    <property type="term" value="P:peptidoglycan-protein cross-linking"/>
    <property type="evidence" value="ECO:0007669"/>
    <property type="project" value="TreeGrafter"/>
</dbReference>
<keyword evidence="5" id="KW-0378">Hydrolase</keyword>
<feature type="active site" description="Proton donor/acceptor" evidence="9">
    <location>
        <position position="292"/>
    </location>
</feature>